<feature type="binding site" evidence="10">
    <location>
        <begin position="461"/>
        <end position="463"/>
    </location>
    <ligand>
        <name>L-glutamate</name>
        <dbReference type="ChEBI" id="CHEBI:29985"/>
    </ligand>
</feature>
<comment type="catalytic activity">
    <reaction evidence="2 11">
        <text>glutathione + H2O = L-cysteinylglycine + L-glutamate</text>
        <dbReference type="Rhea" id="RHEA:28807"/>
        <dbReference type="ChEBI" id="CHEBI:15377"/>
        <dbReference type="ChEBI" id="CHEBI:29985"/>
        <dbReference type="ChEBI" id="CHEBI:57925"/>
        <dbReference type="ChEBI" id="CHEBI:61694"/>
        <dbReference type="EC" id="3.4.19.13"/>
    </reaction>
</comment>
<dbReference type="Gene3D" id="3.60.20.40">
    <property type="match status" value="1"/>
</dbReference>
<evidence type="ECO:0000256" key="5">
    <source>
        <dbReference type="ARBA" id="ARBA00022801"/>
    </source>
</evidence>
<evidence type="ECO:0000256" key="1">
    <source>
        <dbReference type="ARBA" id="ARBA00001049"/>
    </source>
</evidence>
<keyword evidence="13" id="KW-1133">Transmembrane helix</keyword>
<feature type="transmembrane region" description="Helical" evidence="13">
    <location>
        <begin position="21"/>
        <end position="41"/>
    </location>
</feature>
<dbReference type="InterPro" id="IPR043138">
    <property type="entry name" value="GGT_lsub"/>
</dbReference>
<dbReference type="EC" id="2.3.2.2" evidence="11"/>
<feature type="region of interest" description="Disordered" evidence="12">
    <location>
        <begin position="615"/>
        <end position="636"/>
    </location>
</feature>
<dbReference type="RefSeq" id="WP_259659664.1">
    <property type="nucleotide sequence ID" value="NZ_JAHXRI010000001.1"/>
</dbReference>
<keyword evidence="13" id="KW-0472">Membrane</keyword>
<comment type="subunit">
    <text evidence="11">This enzyme consists of two polypeptide chains, which are synthesized in precursor form from a single polypeptide.</text>
</comment>
<keyword evidence="15" id="KW-1185">Reference proteome</keyword>
<evidence type="ECO:0000256" key="11">
    <source>
        <dbReference type="RuleBase" id="RU368036"/>
    </source>
</evidence>
<dbReference type="FunFam" id="3.60.20.40:FF:000003">
    <property type="entry name" value="Gamma-glutamyltranspeptidase"/>
    <property type="match status" value="1"/>
</dbReference>
<dbReference type="InterPro" id="IPR043137">
    <property type="entry name" value="GGT_ssub_C"/>
</dbReference>
<dbReference type="Gene3D" id="1.10.246.130">
    <property type="match status" value="1"/>
</dbReference>
<dbReference type="InterPro" id="IPR029055">
    <property type="entry name" value="Ntn_hydrolases_N"/>
</dbReference>
<gene>
    <name evidence="14" type="primary">ggt</name>
    <name evidence="14" type="ORF">KZZ10_01210</name>
</gene>
<feature type="binding site" evidence="10">
    <location>
        <begin position="514"/>
        <end position="515"/>
    </location>
    <ligand>
        <name>L-glutamate</name>
        <dbReference type="ChEBI" id="CHEBI:29985"/>
    </ligand>
</feature>
<keyword evidence="4 11" id="KW-0808">Transferase</keyword>
<dbReference type="Proteomes" id="UP000739565">
    <property type="component" value="Unassembled WGS sequence"/>
</dbReference>
<feature type="binding site" evidence="10">
    <location>
        <position position="536"/>
    </location>
    <ligand>
        <name>L-glutamate</name>
        <dbReference type="ChEBI" id="CHEBI:29985"/>
    </ligand>
</feature>
<dbReference type="PANTHER" id="PTHR43199">
    <property type="entry name" value="GLUTATHIONE HYDROLASE"/>
    <property type="match status" value="1"/>
</dbReference>
<comment type="pathway">
    <text evidence="11">Sulfur metabolism; glutathione metabolism.</text>
</comment>
<dbReference type="Pfam" id="PF01019">
    <property type="entry name" value="G_glu_transpept"/>
    <property type="match status" value="1"/>
</dbReference>
<dbReference type="GO" id="GO:0103068">
    <property type="term" value="F:leukotriene C4 gamma-glutamyl transferase activity"/>
    <property type="evidence" value="ECO:0007669"/>
    <property type="project" value="UniProtKB-EC"/>
</dbReference>
<evidence type="ECO:0000256" key="6">
    <source>
        <dbReference type="ARBA" id="ARBA00023145"/>
    </source>
</evidence>
<dbReference type="InterPro" id="IPR055262">
    <property type="entry name" value="GGT_CS"/>
</dbReference>
<evidence type="ECO:0000256" key="4">
    <source>
        <dbReference type="ARBA" id="ARBA00022679"/>
    </source>
</evidence>
<proteinExistence type="inferred from homology"/>
<accession>A0A953N800</accession>
<keyword evidence="11" id="KW-0317">Glutathione biosynthesis</keyword>
<dbReference type="PANTHER" id="PTHR43199:SF1">
    <property type="entry name" value="GLUTATHIONE HYDROLASE PROENZYME"/>
    <property type="match status" value="1"/>
</dbReference>
<evidence type="ECO:0000256" key="13">
    <source>
        <dbReference type="SAM" id="Phobius"/>
    </source>
</evidence>
<evidence type="ECO:0000256" key="10">
    <source>
        <dbReference type="PIRSR" id="PIRSR600101-2"/>
    </source>
</evidence>
<feature type="binding site" evidence="10">
    <location>
        <position position="485"/>
    </location>
    <ligand>
        <name>L-glutamate</name>
        <dbReference type="ChEBI" id="CHEBI:29985"/>
    </ligand>
</feature>
<dbReference type="NCBIfam" id="TIGR00066">
    <property type="entry name" value="g_glut_trans"/>
    <property type="match status" value="1"/>
</dbReference>
<protein>
    <recommendedName>
        <fullName evidence="11">Glutathione hydrolase proenzyme</fullName>
        <ecNumber evidence="11">2.3.2.2</ecNumber>
        <ecNumber evidence="11">3.4.19.13</ecNumber>
    </recommendedName>
    <component>
        <recommendedName>
            <fullName evidence="11">Glutathione hydrolase large chain</fullName>
        </recommendedName>
    </component>
    <component>
        <recommendedName>
            <fullName evidence="11">Glutathione hydrolase small chain</fullName>
        </recommendedName>
    </component>
</protein>
<comment type="PTM">
    <text evidence="11">Cleaved by autocatalysis into a large and a small subunit.</text>
</comment>
<dbReference type="EMBL" id="JAHXRI010000001">
    <property type="protein sequence ID" value="MBZ1349253.1"/>
    <property type="molecule type" value="Genomic_DNA"/>
</dbReference>
<evidence type="ECO:0000256" key="12">
    <source>
        <dbReference type="SAM" id="MobiDB-lite"/>
    </source>
</evidence>
<dbReference type="SUPFAM" id="SSF56235">
    <property type="entry name" value="N-terminal nucleophile aminohydrolases (Ntn hydrolases)"/>
    <property type="match status" value="1"/>
</dbReference>
<comment type="catalytic activity">
    <reaction evidence="8 11">
        <text>an N-terminal (5-L-glutamyl)-[peptide] + an alpha-amino acid = 5-L-glutamyl amino acid + an N-terminal L-alpha-aminoacyl-[peptide]</text>
        <dbReference type="Rhea" id="RHEA:23904"/>
        <dbReference type="Rhea" id="RHEA-COMP:9780"/>
        <dbReference type="Rhea" id="RHEA-COMP:9795"/>
        <dbReference type="ChEBI" id="CHEBI:77644"/>
        <dbReference type="ChEBI" id="CHEBI:78597"/>
        <dbReference type="ChEBI" id="CHEBI:78599"/>
        <dbReference type="ChEBI" id="CHEBI:78608"/>
        <dbReference type="EC" id="2.3.2.2"/>
    </reaction>
</comment>
<dbReference type="GO" id="GO:0006750">
    <property type="term" value="P:glutathione biosynthetic process"/>
    <property type="evidence" value="ECO:0007669"/>
    <property type="project" value="UniProtKB-KW"/>
</dbReference>
<name>A0A953N800_9BURK</name>
<keyword evidence="13" id="KW-0812">Transmembrane</keyword>
<comment type="similarity">
    <text evidence="3 11">Belongs to the gamma-glutamyltransferase family.</text>
</comment>
<evidence type="ECO:0000256" key="9">
    <source>
        <dbReference type="PIRSR" id="PIRSR600101-1"/>
    </source>
</evidence>
<dbReference type="GO" id="GO:0036374">
    <property type="term" value="F:glutathione hydrolase activity"/>
    <property type="evidence" value="ECO:0007669"/>
    <property type="project" value="UniProtKB-UniRule"/>
</dbReference>
<dbReference type="InterPro" id="IPR051792">
    <property type="entry name" value="GGT_bact"/>
</dbReference>
<dbReference type="EC" id="3.4.19.13" evidence="11"/>
<keyword evidence="5 11" id="KW-0378">Hydrolase</keyword>
<dbReference type="PROSITE" id="PS00462">
    <property type="entry name" value="G_GLU_TRANSPEPTIDASE"/>
    <property type="match status" value="1"/>
</dbReference>
<comment type="caution">
    <text evidence="14">The sequence shown here is derived from an EMBL/GenBank/DDBJ whole genome shotgun (WGS) entry which is preliminary data.</text>
</comment>
<evidence type="ECO:0000256" key="3">
    <source>
        <dbReference type="ARBA" id="ARBA00009381"/>
    </source>
</evidence>
<keyword evidence="7 11" id="KW-0012">Acyltransferase</keyword>
<dbReference type="InterPro" id="IPR000101">
    <property type="entry name" value="GGT_peptidase"/>
</dbReference>
<comment type="catalytic activity">
    <reaction evidence="1 11">
        <text>an S-substituted glutathione + H2O = an S-substituted L-cysteinylglycine + L-glutamate</text>
        <dbReference type="Rhea" id="RHEA:59468"/>
        <dbReference type="ChEBI" id="CHEBI:15377"/>
        <dbReference type="ChEBI" id="CHEBI:29985"/>
        <dbReference type="ChEBI" id="CHEBI:90779"/>
        <dbReference type="ChEBI" id="CHEBI:143103"/>
        <dbReference type="EC" id="3.4.19.13"/>
    </reaction>
</comment>
<sequence>MNHSSQSLGLQRHSIRSAAQRVLLNAFCLWVVAATFTPLAAQPRSSATTLPGSAVPGPANNETAVVRYDGSFEIFHPVVSTGGMVASEHRLASQIGARILEQGGNATDAAVAMGFALAVVLPNAGNLGGGGFMLVHEATHARTVALDFRETAPASARPNIFLDAEGQVIAGKSTRTPFAVGVPGSVAGLAQAARDYGSLPLAQLVAPAIELAESGFIVSAVLEEQFKTHRAHLIRWPGTREVFFKRKQHASACALEHCPHDALETYSRGDRLIQKDLANTLRLIAQAGANGFYTGPVAQQIVAELSNGVDTSPMTMQDLSNYRVALRQPVQGTYRGYQILSMPAPSSGGIHLVQMLNILERYRLADFGAGSAQTIHLIAESARLAYADRAEFLGDPDFVKVPQRGLSAKGYADQIASGIHLSKVTPSNLIRPGQPQPFESDQTTHFSVMDRMGNVVSCTYTLNLNFGSGIVARGTGVLLNNEMDDFVAKPGVPNAFGLLGGDANAVEPGKRPLSSMTPVIVIKDGSPWLATGSPGGSRIITTVLQNLINVIDFNMNIAQAISMPRAHHQWMPDYLRIERGISPDTIGLLKQMGHDVRIMPTMGRAQTVQHAHGRFFGASDPRNPDGAAIGIERRND</sequence>
<evidence type="ECO:0000256" key="8">
    <source>
        <dbReference type="ARBA" id="ARBA00047417"/>
    </source>
</evidence>
<keyword evidence="6 11" id="KW-0865">Zymogen</keyword>
<dbReference type="PRINTS" id="PR01210">
    <property type="entry name" value="GGTRANSPTASE"/>
</dbReference>
<evidence type="ECO:0000313" key="15">
    <source>
        <dbReference type="Proteomes" id="UP000739565"/>
    </source>
</evidence>
<dbReference type="AlphaFoldDB" id="A0A953N800"/>
<organism evidence="14 15">
    <name type="scientific">Zwartia hollandica</name>
    <dbReference type="NCBI Taxonomy" id="324606"/>
    <lineage>
        <taxon>Bacteria</taxon>
        <taxon>Pseudomonadati</taxon>
        <taxon>Pseudomonadota</taxon>
        <taxon>Betaproteobacteria</taxon>
        <taxon>Burkholderiales</taxon>
        <taxon>Alcaligenaceae</taxon>
        <taxon>Zwartia</taxon>
    </lineage>
</organism>
<feature type="binding site" evidence="10">
    <location>
        <position position="149"/>
    </location>
    <ligand>
        <name>L-glutamate</name>
        <dbReference type="ChEBI" id="CHEBI:29985"/>
    </ligand>
</feature>
<reference evidence="14" key="1">
    <citation type="submission" date="2021-07" db="EMBL/GenBank/DDBJ databases">
        <title>New genus and species of the family Alcaligenaceae.</title>
        <authorList>
            <person name="Hahn M.W."/>
        </authorList>
    </citation>
    <scope>NUCLEOTIDE SEQUENCE</scope>
    <source>
        <strain evidence="14">LF4-65</strain>
    </source>
</reference>
<evidence type="ECO:0000256" key="2">
    <source>
        <dbReference type="ARBA" id="ARBA00001089"/>
    </source>
</evidence>
<dbReference type="GO" id="GO:0006751">
    <property type="term" value="P:glutathione catabolic process"/>
    <property type="evidence" value="ECO:0007669"/>
    <property type="project" value="UniProtKB-UniRule"/>
</dbReference>
<evidence type="ECO:0000256" key="7">
    <source>
        <dbReference type="ARBA" id="ARBA00023315"/>
    </source>
</evidence>
<feature type="active site" description="Nucleophile" evidence="9">
    <location>
        <position position="443"/>
    </location>
</feature>
<evidence type="ECO:0000313" key="14">
    <source>
        <dbReference type="EMBL" id="MBZ1349253.1"/>
    </source>
</evidence>